<dbReference type="Proteomes" id="UP001249760">
    <property type="component" value="Unassembled WGS sequence"/>
</dbReference>
<reference evidence="1 2" key="1">
    <citation type="submission" date="2023-05" db="EMBL/GenBank/DDBJ databases">
        <title>Streptomyces fuscus sp. nov., a brown-black pigment producing actinomyces isolated from dry sand of Sea duck farm.</title>
        <authorList>
            <person name="Xie J."/>
            <person name="Shen N."/>
        </authorList>
    </citation>
    <scope>NUCLEOTIDE SEQUENCE [LARGE SCALE GENOMIC DNA]</scope>
    <source>
        <strain evidence="1 2">CGMCC 4.1745</strain>
    </source>
</reference>
<name>A0ABU3JPY3_9ACTN</name>
<sequence length="370" mass="39037">MADEQDRRTKFWRLEYRLRGMMLGLALGDTVGAARGEPPANGPLRAGVSTQLACFTAEGVIRAMMRMAHKGICHPPSVVLHAYCRWAALQGIETERMRRRWASVTEAEWPDGWLAGVPVLAERRGSAPATVAALSRIGEGFEQTATRSRGCHALTRALPIAAIGSEGAALAGETAALTHGDPAARSATVKVTALLHHCMTDSLEETHLSDGAGQLVKGTLRRGIATLPTAGRGGVGDEDGHLMGVFQCAVDQPAEPGLLGRLAPDATAPSALYGGLYAAVSFPQRTDFAAALQFAAGAPDGDSVACVTGALLGAVHGVEALPVGLVSRHELSWVLDTLARDLLLELFESPSGGEYVAGWDPHWRSRYPGW</sequence>
<comment type="caution">
    <text evidence="1">The sequence shown here is derived from an EMBL/GenBank/DDBJ whole genome shotgun (WGS) entry which is preliminary data.</text>
</comment>
<dbReference type="Pfam" id="PF03747">
    <property type="entry name" value="ADP_ribosyl_GH"/>
    <property type="match status" value="1"/>
</dbReference>
<proteinExistence type="predicted"/>
<organism evidence="1 2">
    <name type="scientific">Streptomyces lusitanus</name>
    <dbReference type="NCBI Taxonomy" id="68232"/>
    <lineage>
        <taxon>Bacteria</taxon>
        <taxon>Bacillati</taxon>
        <taxon>Actinomycetota</taxon>
        <taxon>Actinomycetes</taxon>
        <taxon>Kitasatosporales</taxon>
        <taxon>Streptomycetaceae</taxon>
        <taxon>Streptomyces</taxon>
    </lineage>
</organism>
<dbReference type="EMBL" id="JASKMA010000007">
    <property type="protein sequence ID" value="MDT6984019.1"/>
    <property type="molecule type" value="Genomic_DNA"/>
</dbReference>
<gene>
    <name evidence="1" type="ORF">QNO04_11165</name>
</gene>
<dbReference type="Gene3D" id="1.10.4080.10">
    <property type="entry name" value="ADP-ribosylation/Crystallin J1"/>
    <property type="match status" value="1"/>
</dbReference>
<dbReference type="InterPro" id="IPR005502">
    <property type="entry name" value="Ribosyl_crysJ1"/>
</dbReference>
<accession>A0ABU3JPY3</accession>
<dbReference type="InterPro" id="IPR036705">
    <property type="entry name" value="Ribosyl_crysJ1_sf"/>
</dbReference>
<dbReference type="RefSeq" id="WP_394307722.1">
    <property type="nucleotide sequence ID" value="NZ_JASKMA010000007.1"/>
</dbReference>
<dbReference type="SUPFAM" id="SSF101478">
    <property type="entry name" value="ADP-ribosylglycohydrolase"/>
    <property type="match status" value="1"/>
</dbReference>
<evidence type="ECO:0000313" key="1">
    <source>
        <dbReference type="EMBL" id="MDT6984019.1"/>
    </source>
</evidence>
<evidence type="ECO:0000313" key="2">
    <source>
        <dbReference type="Proteomes" id="UP001249760"/>
    </source>
</evidence>
<protein>
    <submittedName>
        <fullName evidence="1">ADP-ribosylglycohydrolase family protein</fullName>
    </submittedName>
</protein>
<keyword evidence="2" id="KW-1185">Reference proteome</keyword>